<comment type="caution">
    <text evidence="1">The sequence shown here is derived from an EMBL/GenBank/DDBJ whole genome shotgun (WGS) entry which is preliminary data.</text>
</comment>
<dbReference type="RefSeq" id="WP_103200462.1">
    <property type="nucleotide sequence ID" value="NZ_PDGH01000101.1"/>
</dbReference>
<gene>
    <name evidence="1" type="ORF">CRN52_12670</name>
</gene>
<dbReference type="EMBL" id="PDGH01000101">
    <property type="protein sequence ID" value="POB46927.1"/>
    <property type="molecule type" value="Genomic_DNA"/>
</dbReference>
<accession>A0A2S3R1E8</accession>
<evidence type="ECO:0000313" key="2">
    <source>
        <dbReference type="Proteomes" id="UP000237466"/>
    </source>
</evidence>
<protein>
    <submittedName>
        <fullName evidence="1">Uncharacterized protein</fullName>
    </submittedName>
</protein>
<proteinExistence type="predicted"/>
<sequence>MMNVIRKYHASWIEAAERGEISWETASMLMEAFELGIAECVEALSTTNKSATQIAEEGIKIKNDSFQYIKNIGKEVSYPPSGIHHKHRVNEIEKELTSTINFGSRRLHAELGKSN</sequence>
<reference evidence="1 2" key="1">
    <citation type="journal article" date="2018" name="Front. Microbiol.">
        <title>Phylogeny of Vibrio vulnificus from the Analysis of the Core-Genome: Implications for Intra-Species Taxonomy.</title>
        <authorList>
            <person name="Roig F.J."/>
            <person name="Gonzalez-Candelas F."/>
            <person name="Sanjuan E."/>
            <person name="Fouz B."/>
            <person name="Feil E.J."/>
            <person name="Llorens C."/>
            <person name="Baker-Austin C."/>
            <person name="Oliver J.D."/>
            <person name="Danin-Poleg Y."/>
            <person name="Gibas C.J."/>
            <person name="Kashi Y."/>
            <person name="Gulig P.A."/>
            <person name="Morrison S.S."/>
            <person name="Amaro C."/>
        </authorList>
    </citation>
    <scope>NUCLEOTIDE SEQUENCE [LARGE SCALE GENOMIC DNA]</scope>
    <source>
        <strain evidence="1 2">CECT4608</strain>
    </source>
</reference>
<organism evidence="1 2">
    <name type="scientific">Vibrio vulnificus</name>
    <dbReference type="NCBI Taxonomy" id="672"/>
    <lineage>
        <taxon>Bacteria</taxon>
        <taxon>Pseudomonadati</taxon>
        <taxon>Pseudomonadota</taxon>
        <taxon>Gammaproteobacteria</taxon>
        <taxon>Vibrionales</taxon>
        <taxon>Vibrionaceae</taxon>
        <taxon>Vibrio</taxon>
    </lineage>
</organism>
<dbReference type="Proteomes" id="UP000237466">
    <property type="component" value="Unassembled WGS sequence"/>
</dbReference>
<evidence type="ECO:0000313" key="1">
    <source>
        <dbReference type="EMBL" id="POB46927.1"/>
    </source>
</evidence>
<name>A0A2S3R1E8_VIBVL</name>
<dbReference type="AlphaFoldDB" id="A0A2S3R1E8"/>